<comment type="catalytic activity">
    <reaction evidence="1">
        <text>Hydrolyzes the link between N-acetylmuramoyl residues and L-amino acid residues in certain cell-wall glycopeptides.</text>
        <dbReference type="EC" id="3.5.1.28"/>
    </reaction>
</comment>
<dbReference type="GO" id="GO:0030288">
    <property type="term" value="C:outer membrane-bounded periplasmic space"/>
    <property type="evidence" value="ECO:0007669"/>
    <property type="project" value="TreeGrafter"/>
</dbReference>
<dbReference type="PANTHER" id="PTHR30404:SF0">
    <property type="entry name" value="N-ACETYLMURAMOYL-L-ALANINE AMIDASE AMIC"/>
    <property type="match status" value="1"/>
</dbReference>
<feature type="domain" description="MurNAc-LAA" evidence="5">
    <location>
        <begin position="336"/>
        <end position="492"/>
    </location>
</feature>
<dbReference type="CDD" id="cd02696">
    <property type="entry name" value="MurNAc-LAA"/>
    <property type="match status" value="1"/>
</dbReference>
<evidence type="ECO:0000256" key="3">
    <source>
        <dbReference type="ARBA" id="ARBA00022801"/>
    </source>
</evidence>
<reference evidence="6" key="1">
    <citation type="submission" date="2021-03" db="EMBL/GenBank/DDBJ databases">
        <authorList>
            <person name="Wang G."/>
        </authorList>
    </citation>
    <scope>NUCLEOTIDE SEQUENCE</scope>
    <source>
        <strain evidence="6">KCTC 12899</strain>
    </source>
</reference>
<dbReference type="PANTHER" id="PTHR30404">
    <property type="entry name" value="N-ACETYLMURAMOYL-L-ALANINE AMIDASE"/>
    <property type="match status" value="1"/>
</dbReference>
<gene>
    <name evidence="6" type="ORF">J3U88_03970</name>
</gene>
<dbReference type="Proteomes" id="UP000664417">
    <property type="component" value="Unassembled WGS sequence"/>
</dbReference>
<dbReference type="EMBL" id="JAFREP010000003">
    <property type="protein sequence ID" value="MBO1317606.1"/>
    <property type="molecule type" value="Genomic_DNA"/>
</dbReference>
<sequence length="522" mass="58408">MTARAFFRPVSPKMLFCGWLLLTGLLCLGQKNNNFITLYHGTEAHPIEILRGTRPPYLRLDAVLTSLQLATPILSERTLILNVSQRECRINLDTQDAYYARIKAPFAIQEREGAVFVQALHLTRVLTDLMGVQVIYDRSSKSMHVPLQQDMVATIRTLRRGGQFQISILFNQAVNPPKVEQLQRALLVKIPHSPILFEKENFIANEAVLAMEPFHNLPDGSTELLFKIGPDVTKYEVAPFISKDPRTLITLSGHFRPEVETTADIQHEIQGGIRRIVIDPGHGGIDVGATGPTGLLEKDVVLDLSKRLAEKLKEAGDFEIKLTREEDIFLSLKTRTAIANHFKADLFISVHVNAVRIANARGSETYYLSMDGESNASVDSHNREFGEEEKEQANGEPDPLSDDLTLMLWDMAQTKHTEDSFRLAKHIQDQLNSLAGIRSRGVKQAPLKVLKGALMPAILFEAAFISNPSEERKLRSDSFKNDLATAVTEAVLLYDQDVRARAQKPSESEPFPMNDVVEDQTP</sequence>
<dbReference type="InterPro" id="IPR002508">
    <property type="entry name" value="MurNAc-LAA_cat"/>
</dbReference>
<comment type="caution">
    <text evidence="6">The sequence shown here is derived from an EMBL/GenBank/DDBJ whole genome shotgun (WGS) entry which is preliminary data.</text>
</comment>
<proteinExistence type="predicted"/>
<dbReference type="Gene3D" id="3.40.630.40">
    <property type="entry name" value="Zn-dependent exopeptidases"/>
    <property type="match status" value="1"/>
</dbReference>
<dbReference type="SUPFAM" id="SSF53187">
    <property type="entry name" value="Zn-dependent exopeptidases"/>
    <property type="match status" value="1"/>
</dbReference>
<dbReference type="SMART" id="SM00646">
    <property type="entry name" value="Ami_3"/>
    <property type="match status" value="1"/>
</dbReference>
<dbReference type="RefSeq" id="WP_207856940.1">
    <property type="nucleotide sequence ID" value="NZ_JAFREP010000003.1"/>
</dbReference>
<organism evidence="6 7">
    <name type="scientific">Acanthopleuribacter pedis</name>
    <dbReference type="NCBI Taxonomy" id="442870"/>
    <lineage>
        <taxon>Bacteria</taxon>
        <taxon>Pseudomonadati</taxon>
        <taxon>Acidobacteriota</taxon>
        <taxon>Holophagae</taxon>
        <taxon>Acanthopleuribacterales</taxon>
        <taxon>Acanthopleuribacteraceae</taxon>
        <taxon>Acanthopleuribacter</taxon>
    </lineage>
</organism>
<keyword evidence="7" id="KW-1185">Reference proteome</keyword>
<keyword evidence="3" id="KW-0378">Hydrolase</keyword>
<evidence type="ECO:0000313" key="6">
    <source>
        <dbReference type="EMBL" id="MBO1317606.1"/>
    </source>
</evidence>
<feature type="region of interest" description="Disordered" evidence="4">
    <location>
        <begin position="377"/>
        <end position="399"/>
    </location>
</feature>
<name>A0A8J7QB40_9BACT</name>
<evidence type="ECO:0000256" key="1">
    <source>
        <dbReference type="ARBA" id="ARBA00001561"/>
    </source>
</evidence>
<dbReference type="EC" id="3.5.1.28" evidence="2"/>
<dbReference type="FunFam" id="3.40.630.40:FF:000005">
    <property type="entry name" value="N-acetylmuramoyl-L-alanine amidase (AmiA)"/>
    <property type="match status" value="1"/>
</dbReference>
<accession>A0A8J7QB40</accession>
<evidence type="ECO:0000256" key="2">
    <source>
        <dbReference type="ARBA" id="ARBA00011901"/>
    </source>
</evidence>
<evidence type="ECO:0000256" key="4">
    <source>
        <dbReference type="SAM" id="MobiDB-lite"/>
    </source>
</evidence>
<evidence type="ECO:0000259" key="5">
    <source>
        <dbReference type="SMART" id="SM00646"/>
    </source>
</evidence>
<evidence type="ECO:0000313" key="7">
    <source>
        <dbReference type="Proteomes" id="UP000664417"/>
    </source>
</evidence>
<protein>
    <recommendedName>
        <fullName evidence="2">N-acetylmuramoyl-L-alanine amidase</fullName>
        <ecNumber evidence="2">3.5.1.28</ecNumber>
    </recommendedName>
</protein>
<dbReference type="InterPro" id="IPR050695">
    <property type="entry name" value="N-acetylmuramoyl_amidase_3"/>
</dbReference>
<feature type="region of interest" description="Disordered" evidence="4">
    <location>
        <begin position="501"/>
        <end position="522"/>
    </location>
</feature>
<dbReference type="Pfam" id="PF01520">
    <property type="entry name" value="Amidase_3"/>
    <property type="match status" value="1"/>
</dbReference>
<dbReference type="GO" id="GO:0009253">
    <property type="term" value="P:peptidoglycan catabolic process"/>
    <property type="evidence" value="ECO:0007669"/>
    <property type="project" value="InterPro"/>
</dbReference>
<dbReference type="GO" id="GO:0008745">
    <property type="term" value="F:N-acetylmuramoyl-L-alanine amidase activity"/>
    <property type="evidence" value="ECO:0007669"/>
    <property type="project" value="UniProtKB-EC"/>
</dbReference>
<dbReference type="AlphaFoldDB" id="A0A8J7QB40"/>